<feature type="domain" description="Tryptophan synthase beta chain-like PALP" evidence="12">
    <location>
        <begin position="63"/>
        <end position="390"/>
    </location>
</feature>
<comment type="subunit">
    <text evidence="4 11">Tetramer of two alpha and two beta chains.</text>
</comment>
<comment type="cofactor">
    <cofactor evidence="1 11">
        <name>pyridoxal 5'-phosphate</name>
        <dbReference type="ChEBI" id="CHEBI:597326"/>
    </cofactor>
</comment>
<dbReference type="InterPro" id="IPR006654">
    <property type="entry name" value="Trp_synth_beta"/>
</dbReference>
<keyword evidence="6 11" id="KW-0822">Tryptophan biosynthesis</keyword>
<dbReference type="Pfam" id="PF00291">
    <property type="entry name" value="PALP"/>
    <property type="match status" value="1"/>
</dbReference>
<evidence type="ECO:0000256" key="6">
    <source>
        <dbReference type="ARBA" id="ARBA00022822"/>
    </source>
</evidence>
<sequence>MKNIFLKTKYDADARGHFKQYGGRYVPEMLIPALEELEKSYLDAKNDPKFKKNLMNLFQDYSGRPTPLYFAENLSKHLGGAKIFLKQEGLNHTGAHKINHCLGQALLAQRMGKTRLIAETGAGQHGLATATVAAKFGMKCSVYMGKVDYDRQRPNVFWMERLGAEVIPVMHGTQRLKDAVTAALQDWITNVDGSYYLLGSALGPHPYPSMVKNFQTIVGLEVKEQLKERYNIDKPDYIIACVGGGSNAIGIFNPYLEDEEVKLIGVEAGGKGINKIGNHAARLQKNPKIGVVEGYKSYFLQDEDGQVQSTHSISAGLDYAGIGPEHALLWEKKRVDYGFVTDKEVIKAFNLLARKEGIIAALESCHAIAYAIKFVPKLSPEKIIVINLSGRGDKDIFIIADALKDKKWKEFIKNKGLGKN</sequence>
<evidence type="ECO:0000256" key="8">
    <source>
        <dbReference type="ARBA" id="ARBA00023141"/>
    </source>
</evidence>
<comment type="pathway">
    <text evidence="2 11">Amino-acid biosynthesis; L-tryptophan biosynthesis; L-tryptophan from chorismate: step 5/5.</text>
</comment>
<reference evidence="13 14" key="1">
    <citation type="submission" date="2017-09" db="EMBL/GenBank/DDBJ databases">
        <title>Depth-based differentiation of microbial function through sediment-hosted aquifers and enrichment of novel symbionts in the deep terrestrial subsurface.</title>
        <authorList>
            <person name="Probst A.J."/>
            <person name="Ladd B."/>
            <person name="Jarett J.K."/>
            <person name="Geller-Mcgrath D.E."/>
            <person name="Sieber C.M."/>
            <person name="Emerson J.B."/>
            <person name="Anantharaman K."/>
            <person name="Thomas B.C."/>
            <person name="Malmstrom R."/>
            <person name="Stieglmeier M."/>
            <person name="Klingl A."/>
            <person name="Woyke T."/>
            <person name="Ryan C.M."/>
            <person name="Banfield J.F."/>
        </authorList>
    </citation>
    <scope>NUCLEOTIDE SEQUENCE [LARGE SCALE GENOMIC DNA]</scope>
    <source>
        <strain evidence="13">CG11_big_fil_rev_8_21_14_0_20_39_10</strain>
    </source>
</reference>
<dbReference type="InterPro" id="IPR001926">
    <property type="entry name" value="TrpB-like_PALP"/>
</dbReference>
<dbReference type="PROSITE" id="PS00168">
    <property type="entry name" value="TRP_SYNTHASE_BETA"/>
    <property type="match status" value="1"/>
</dbReference>
<protein>
    <recommendedName>
        <fullName evidence="11">Tryptophan synthase beta chain</fullName>
        <ecNumber evidence="11">4.2.1.20</ecNumber>
    </recommendedName>
</protein>
<evidence type="ECO:0000256" key="3">
    <source>
        <dbReference type="ARBA" id="ARBA00009982"/>
    </source>
</evidence>
<keyword evidence="7 11" id="KW-0663">Pyridoxal phosphate</keyword>
<evidence type="ECO:0000313" key="14">
    <source>
        <dbReference type="Proteomes" id="UP000230869"/>
    </source>
</evidence>
<evidence type="ECO:0000256" key="11">
    <source>
        <dbReference type="HAMAP-Rule" id="MF_00133"/>
    </source>
</evidence>
<organism evidence="13 14">
    <name type="scientific">Candidatus Falkowbacteria bacterium CG11_big_fil_rev_8_21_14_0_20_39_10</name>
    <dbReference type="NCBI Taxonomy" id="1974570"/>
    <lineage>
        <taxon>Bacteria</taxon>
        <taxon>Candidatus Falkowiibacteriota</taxon>
    </lineage>
</organism>
<comment type="similarity">
    <text evidence="3 11">Belongs to the TrpB family.</text>
</comment>
<dbReference type="InterPro" id="IPR036052">
    <property type="entry name" value="TrpB-like_PALP_sf"/>
</dbReference>
<comment type="catalytic activity">
    <reaction evidence="10 11">
        <text>(1S,2R)-1-C-(indol-3-yl)glycerol 3-phosphate + L-serine = D-glyceraldehyde 3-phosphate + L-tryptophan + H2O</text>
        <dbReference type="Rhea" id="RHEA:10532"/>
        <dbReference type="ChEBI" id="CHEBI:15377"/>
        <dbReference type="ChEBI" id="CHEBI:33384"/>
        <dbReference type="ChEBI" id="CHEBI:57912"/>
        <dbReference type="ChEBI" id="CHEBI:58866"/>
        <dbReference type="ChEBI" id="CHEBI:59776"/>
        <dbReference type="EC" id="4.2.1.20"/>
    </reaction>
</comment>
<comment type="caution">
    <text evidence="13">The sequence shown here is derived from an EMBL/GenBank/DDBJ whole genome shotgun (WGS) entry which is preliminary data.</text>
</comment>
<comment type="function">
    <text evidence="11">The beta subunit is responsible for the synthesis of L-tryptophan from indole and L-serine.</text>
</comment>
<dbReference type="CDD" id="cd06446">
    <property type="entry name" value="Trp-synth_B"/>
    <property type="match status" value="1"/>
</dbReference>
<dbReference type="SUPFAM" id="SSF53686">
    <property type="entry name" value="Tryptophan synthase beta subunit-like PLP-dependent enzymes"/>
    <property type="match status" value="1"/>
</dbReference>
<dbReference type="UniPathway" id="UPA00035">
    <property type="reaction ID" value="UER00044"/>
</dbReference>
<dbReference type="AlphaFoldDB" id="A0A2M6K912"/>
<evidence type="ECO:0000256" key="5">
    <source>
        <dbReference type="ARBA" id="ARBA00022605"/>
    </source>
</evidence>
<keyword evidence="8 11" id="KW-0057">Aromatic amino acid biosynthesis</keyword>
<gene>
    <name evidence="11 13" type="primary">trpB</name>
    <name evidence="13" type="ORF">COV49_02585</name>
</gene>
<evidence type="ECO:0000256" key="9">
    <source>
        <dbReference type="ARBA" id="ARBA00023239"/>
    </source>
</evidence>
<dbReference type="NCBIfam" id="TIGR00263">
    <property type="entry name" value="trpB"/>
    <property type="match status" value="1"/>
</dbReference>
<dbReference type="EMBL" id="PCWW01000042">
    <property type="protein sequence ID" value="PIR13354.1"/>
    <property type="molecule type" value="Genomic_DNA"/>
</dbReference>
<dbReference type="HAMAP" id="MF_00133">
    <property type="entry name" value="Trp_synth_beta"/>
    <property type="match status" value="1"/>
</dbReference>
<dbReference type="FunFam" id="3.40.50.1100:FF:000004">
    <property type="entry name" value="Tryptophan synthase beta chain"/>
    <property type="match status" value="1"/>
</dbReference>
<proteinExistence type="inferred from homology"/>
<dbReference type="GO" id="GO:0005737">
    <property type="term" value="C:cytoplasm"/>
    <property type="evidence" value="ECO:0007669"/>
    <property type="project" value="TreeGrafter"/>
</dbReference>
<feature type="modified residue" description="N6-(pyridoxal phosphate)lysine" evidence="11">
    <location>
        <position position="97"/>
    </location>
</feature>
<evidence type="ECO:0000256" key="2">
    <source>
        <dbReference type="ARBA" id="ARBA00004733"/>
    </source>
</evidence>
<dbReference type="GO" id="GO:0004834">
    <property type="term" value="F:tryptophan synthase activity"/>
    <property type="evidence" value="ECO:0007669"/>
    <property type="project" value="UniProtKB-UniRule"/>
</dbReference>
<dbReference type="Proteomes" id="UP000230869">
    <property type="component" value="Unassembled WGS sequence"/>
</dbReference>
<dbReference type="InterPro" id="IPR023026">
    <property type="entry name" value="Trp_synth_beta/beta-like"/>
</dbReference>
<dbReference type="InterPro" id="IPR006653">
    <property type="entry name" value="Trp_synth_b_CS"/>
</dbReference>
<dbReference type="PANTHER" id="PTHR48077:SF3">
    <property type="entry name" value="TRYPTOPHAN SYNTHASE"/>
    <property type="match status" value="1"/>
</dbReference>
<dbReference type="EC" id="4.2.1.20" evidence="11"/>
<evidence type="ECO:0000256" key="1">
    <source>
        <dbReference type="ARBA" id="ARBA00001933"/>
    </source>
</evidence>
<evidence type="ECO:0000256" key="7">
    <source>
        <dbReference type="ARBA" id="ARBA00022898"/>
    </source>
</evidence>
<keyword evidence="5 11" id="KW-0028">Amino-acid biosynthesis</keyword>
<name>A0A2M6K912_9BACT</name>
<evidence type="ECO:0000313" key="13">
    <source>
        <dbReference type="EMBL" id="PIR13354.1"/>
    </source>
</evidence>
<evidence type="ECO:0000256" key="10">
    <source>
        <dbReference type="ARBA" id="ARBA00049047"/>
    </source>
</evidence>
<dbReference type="Gene3D" id="3.40.50.1100">
    <property type="match status" value="2"/>
</dbReference>
<dbReference type="PIRSF" id="PIRSF001413">
    <property type="entry name" value="Trp_syn_beta"/>
    <property type="match status" value="1"/>
</dbReference>
<dbReference type="PANTHER" id="PTHR48077">
    <property type="entry name" value="TRYPTOPHAN SYNTHASE-RELATED"/>
    <property type="match status" value="1"/>
</dbReference>
<evidence type="ECO:0000256" key="4">
    <source>
        <dbReference type="ARBA" id="ARBA00011270"/>
    </source>
</evidence>
<accession>A0A2M6K912</accession>
<keyword evidence="9 11" id="KW-0456">Lyase</keyword>
<evidence type="ECO:0000259" key="12">
    <source>
        <dbReference type="Pfam" id="PF00291"/>
    </source>
</evidence>